<dbReference type="HAMAP" id="MF_00161">
    <property type="entry name" value="LspA"/>
    <property type="match status" value="1"/>
</dbReference>
<comment type="caution">
    <text evidence="9">Lacks conserved residue(s) required for the propagation of feature annotation.</text>
</comment>
<keyword evidence="3 9" id="KW-0645">Protease</keyword>
<dbReference type="EMBL" id="UHJJ01000002">
    <property type="protein sequence ID" value="SUQ13141.1"/>
    <property type="molecule type" value="Genomic_DNA"/>
</dbReference>
<evidence type="ECO:0000256" key="1">
    <source>
        <dbReference type="ARBA" id="ARBA00006139"/>
    </source>
</evidence>
<protein>
    <recommendedName>
        <fullName evidence="9">Lipoprotein signal peptidase</fullName>
        <ecNumber evidence="9">3.4.23.36</ecNumber>
    </recommendedName>
    <alternativeName>
        <fullName evidence="9">Prolipoprotein signal peptidase</fullName>
    </alternativeName>
    <alternativeName>
        <fullName evidence="9">Signal peptidase II</fullName>
        <shortName evidence="9">SPase II</shortName>
    </alternativeName>
</protein>
<gene>
    <name evidence="9" type="primary">lspA</name>
    <name evidence="11" type="ORF">SAMN05216529_102359</name>
</gene>
<evidence type="ECO:0000256" key="6">
    <source>
        <dbReference type="ARBA" id="ARBA00022801"/>
    </source>
</evidence>
<dbReference type="PANTHER" id="PTHR33695">
    <property type="entry name" value="LIPOPROTEIN SIGNAL PEPTIDASE"/>
    <property type="match status" value="1"/>
</dbReference>
<keyword evidence="4 9" id="KW-0812">Transmembrane</keyword>
<evidence type="ECO:0000256" key="3">
    <source>
        <dbReference type="ARBA" id="ARBA00022670"/>
    </source>
</evidence>
<dbReference type="Proteomes" id="UP000254051">
    <property type="component" value="Unassembled WGS sequence"/>
</dbReference>
<dbReference type="InterPro" id="IPR001872">
    <property type="entry name" value="Peptidase_A8"/>
</dbReference>
<comment type="pathway">
    <text evidence="9">Protein modification; lipoprotein biosynthesis (signal peptide cleavage).</text>
</comment>
<evidence type="ECO:0000313" key="11">
    <source>
        <dbReference type="EMBL" id="SUQ13141.1"/>
    </source>
</evidence>
<comment type="subcellular location">
    <subcellularLocation>
        <location evidence="9">Cell membrane</location>
        <topology evidence="9">Multi-pass membrane protein</topology>
    </subcellularLocation>
</comment>
<dbReference type="GO" id="GO:0005886">
    <property type="term" value="C:plasma membrane"/>
    <property type="evidence" value="ECO:0007669"/>
    <property type="project" value="UniProtKB-SubCell"/>
</dbReference>
<dbReference type="Pfam" id="PF01252">
    <property type="entry name" value="Peptidase_A8"/>
    <property type="match status" value="1"/>
</dbReference>
<keyword evidence="8 9" id="KW-0472">Membrane</keyword>
<keyword evidence="12" id="KW-1185">Reference proteome</keyword>
<organism evidence="11 12">
    <name type="scientific">Faecalicatena contorta</name>
    <dbReference type="NCBI Taxonomy" id="39482"/>
    <lineage>
        <taxon>Bacteria</taxon>
        <taxon>Bacillati</taxon>
        <taxon>Bacillota</taxon>
        <taxon>Clostridia</taxon>
        <taxon>Lachnospirales</taxon>
        <taxon>Lachnospiraceae</taxon>
        <taxon>Faecalicatena</taxon>
    </lineage>
</organism>
<feature type="transmembrane region" description="Helical" evidence="9">
    <location>
        <begin position="130"/>
        <end position="152"/>
    </location>
</feature>
<evidence type="ECO:0000256" key="7">
    <source>
        <dbReference type="ARBA" id="ARBA00022989"/>
    </source>
</evidence>
<keyword evidence="5 9" id="KW-0064">Aspartyl protease</keyword>
<comment type="catalytic activity">
    <reaction evidence="9">
        <text>Release of signal peptides from bacterial membrane prolipoproteins. Hydrolyzes -Xaa-Yaa-Zaa-|-(S,diacylglyceryl)Cys-, in which Xaa is hydrophobic (preferably Leu), and Yaa (Ala or Ser) and Zaa (Gly or Ala) have small, neutral side chains.</text>
        <dbReference type="EC" id="3.4.23.36"/>
    </reaction>
</comment>
<feature type="active site" evidence="9">
    <location>
        <position position="116"/>
    </location>
</feature>
<dbReference type="OrthoDB" id="1770665at2"/>
<evidence type="ECO:0000256" key="5">
    <source>
        <dbReference type="ARBA" id="ARBA00022750"/>
    </source>
</evidence>
<dbReference type="RefSeq" id="WP_109709134.1">
    <property type="nucleotide sequence ID" value="NZ_QGDS01000002.1"/>
</dbReference>
<keyword evidence="7 9" id="KW-1133">Transmembrane helix</keyword>
<evidence type="ECO:0000256" key="2">
    <source>
        <dbReference type="ARBA" id="ARBA00022475"/>
    </source>
</evidence>
<evidence type="ECO:0000313" key="12">
    <source>
        <dbReference type="Proteomes" id="UP000254051"/>
    </source>
</evidence>
<proteinExistence type="inferred from homology"/>
<feature type="active site" evidence="9">
    <location>
        <position position="136"/>
    </location>
</feature>
<reference evidence="12" key="1">
    <citation type="submission" date="2017-07" db="EMBL/GenBank/DDBJ databases">
        <authorList>
            <person name="Varghese N."/>
            <person name="Submissions S."/>
        </authorList>
    </citation>
    <scope>NUCLEOTIDE SEQUENCE [LARGE SCALE GENOMIC DNA]</scope>
    <source>
        <strain evidence="12">NLAE-zl-C134</strain>
    </source>
</reference>
<sequence>MVILVLMSLTLCLTLVDIVLKSYVEGFMAKGEERTICKGKVKLRKVYNKGMFLNLFDEKPGLVKILSAFVTILITIYQLITLLRRGNCLKKAGLSLMTAGAWSNTFDRWFRGYVIDYVGIQTKWKKASEITYNLGDFFIMAGSIFMMLSSLFPSKKK</sequence>
<evidence type="ECO:0000256" key="4">
    <source>
        <dbReference type="ARBA" id="ARBA00022692"/>
    </source>
</evidence>
<evidence type="ECO:0000256" key="10">
    <source>
        <dbReference type="RuleBase" id="RU004181"/>
    </source>
</evidence>
<evidence type="ECO:0000256" key="8">
    <source>
        <dbReference type="ARBA" id="ARBA00023136"/>
    </source>
</evidence>
<dbReference type="GO" id="GO:0004190">
    <property type="term" value="F:aspartic-type endopeptidase activity"/>
    <property type="evidence" value="ECO:0007669"/>
    <property type="project" value="UniProtKB-UniRule"/>
</dbReference>
<dbReference type="AlphaFoldDB" id="A0A316A1R8"/>
<evidence type="ECO:0000256" key="9">
    <source>
        <dbReference type="HAMAP-Rule" id="MF_00161"/>
    </source>
</evidence>
<comment type="similarity">
    <text evidence="1 9 10">Belongs to the peptidase A8 family.</text>
</comment>
<name>A0A316A1R8_9FIRM</name>
<dbReference type="PRINTS" id="PR00781">
    <property type="entry name" value="LIPOSIGPTASE"/>
</dbReference>
<keyword evidence="2 9" id="KW-1003">Cell membrane</keyword>
<accession>A0A316A1R8</accession>
<dbReference type="GO" id="GO:0006508">
    <property type="term" value="P:proteolysis"/>
    <property type="evidence" value="ECO:0007669"/>
    <property type="project" value="UniProtKB-KW"/>
</dbReference>
<dbReference type="EC" id="3.4.23.36" evidence="9"/>
<comment type="function">
    <text evidence="9">This protein specifically catalyzes the removal of signal peptides from prolipoproteins.</text>
</comment>
<keyword evidence="6 9" id="KW-0378">Hydrolase</keyword>
<dbReference type="PANTHER" id="PTHR33695:SF1">
    <property type="entry name" value="LIPOPROTEIN SIGNAL PEPTIDASE"/>
    <property type="match status" value="1"/>
</dbReference>
<feature type="transmembrane region" description="Helical" evidence="9">
    <location>
        <begin position="61"/>
        <end position="80"/>
    </location>
</feature>